<reference evidence="1 2" key="1">
    <citation type="submission" date="2020-07" db="EMBL/GenBank/DDBJ databases">
        <title>Sequencing the genomes of 1000 actinobacteria strains.</title>
        <authorList>
            <person name="Klenk H.-P."/>
        </authorList>
    </citation>
    <scope>NUCLEOTIDE SEQUENCE [LARGE SCALE GENOMIC DNA]</scope>
    <source>
        <strain evidence="1 2">DSM 27576</strain>
    </source>
</reference>
<gene>
    <name evidence="1" type="ORF">FHX48_000420</name>
</gene>
<dbReference type="EMBL" id="JACGWY010000001">
    <property type="protein sequence ID" value="MBA8815368.1"/>
    <property type="molecule type" value="Genomic_DNA"/>
</dbReference>
<protein>
    <submittedName>
        <fullName evidence="1">Uncharacterized protein</fullName>
    </submittedName>
</protein>
<dbReference type="AlphaFoldDB" id="A0A7W3PKQ5"/>
<proteinExistence type="predicted"/>
<sequence>MGSVAGLRARFRGPLLPGMRQLPLPTLQPWDGGRIFSHNPIVGRFSGLSTRWTFAANGPLGYLASRRPVFSAAIRDASIIFGMDVKRS</sequence>
<keyword evidence="2" id="KW-1185">Reference proteome</keyword>
<comment type="caution">
    <text evidence="1">The sequence shown here is derived from an EMBL/GenBank/DDBJ whole genome shotgun (WGS) entry which is preliminary data.</text>
</comment>
<dbReference type="Proteomes" id="UP000526083">
    <property type="component" value="Unassembled WGS sequence"/>
</dbReference>
<evidence type="ECO:0000313" key="2">
    <source>
        <dbReference type="Proteomes" id="UP000526083"/>
    </source>
</evidence>
<evidence type="ECO:0000313" key="1">
    <source>
        <dbReference type="EMBL" id="MBA8815368.1"/>
    </source>
</evidence>
<organism evidence="1 2">
    <name type="scientific">Microbacterium halimionae</name>
    <dbReference type="NCBI Taxonomy" id="1526413"/>
    <lineage>
        <taxon>Bacteria</taxon>
        <taxon>Bacillati</taxon>
        <taxon>Actinomycetota</taxon>
        <taxon>Actinomycetes</taxon>
        <taxon>Micrococcales</taxon>
        <taxon>Microbacteriaceae</taxon>
        <taxon>Microbacterium</taxon>
    </lineage>
</organism>
<name>A0A7W3PKQ5_9MICO</name>
<accession>A0A7W3PKQ5</accession>